<reference evidence="2" key="1">
    <citation type="journal article" date="2020" name="Stud. Mycol.">
        <title>101 Dothideomycetes genomes: a test case for predicting lifestyles and emergence of pathogens.</title>
        <authorList>
            <person name="Haridas S."/>
            <person name="Albert R."/>
            <person name="Binder M."/>
            <person name="Bloem J."/>
            <person name="Labutti K."/>
            <person name="Salamov A."/>
            <person name="Andreopoulos B."/>
            <person name="Baker S."/>
            <person name="Barry K."/>
            <person name="Bills G."/>
            <person name="Bluhm B."/>
            <person name="Cannon C."/>
            <person name="Castanera R."/>
            <person name="Culley D."/>
            <person name="Daum C."/>
            <person name="Ezra D."/>
            <person name="Gonzalez J."/>
            <person name="Henrissat B."/>
            <person name="Kuo A."/>
            <person name="Liang C."/>
            <person name="Lipzen A."/>
            <person name="Lutzoni F."/>
            <person name="Magnuson J."/>
            <person name="Mondo S."/>
            <person name="Nolan M."/>
            <person name="Ohm R."/>
            <person name="Pangilinan J."/>
            <person name="Park H.-J."/>
            <person name="Ramirez L."/>
            <person name="Alfaro M."/>
            <person name="Sun H."/>
            <person name="Tritt A."/>
            <person name="Yoshinaga Y."/>
            <person name="Zwiers L.-H."/>
            <person name="Turgeon B."/>
            <person name="Goodwin S."/>
            <person name="Spatafora J."/>
            <person name="Crous P."/>
            <person name="Grigoriev I."/>
        </authorList>
    </citation>
    <scope>NUCLEOTIDE SEQUENCE</scope>
    <source>
        <strain evidence="2">HMLAC05119</strain>
    </source>
</reference>
<accession>A0A6A5QI40</accession>
<feature type="region of interest" description="Disordered" evidence="1">
    <location>
        <begin position="1"/>
        <end position="103"/>
    </location>
</feature>
<keyword evidence="3" id="KW-1185">Reference proteome</keyword>
<dbReference type="Proteomes" id="UP000800096">
    <property type="component" value="Unassembled WGS sequence"/>
</dbReference>
<dbReference type="EMBL" id="ML979136">
    <property type="protein sequence ID" value="KAF1915245.1"/>
    <property type="molecule type" value="Genomic_DNA"/>
</dbReference>
<evidence type="ECO:0000313" key="3">
    <source>
        <dbReference type="Proteomes" id="UP000800096"/>
    </source>
</evidence>
<evidence type="ECO:0000256" key="1">
    <source>
        <dbReference type="SAM" id="MobiDB-lite"/>
    </source>
</evidence>
<proteinExistence type="predicted"/>
<name>A0A6A5QI40_AMPQU</name>
<protein>
    <submittedName>
        <fullName evidence="2">Uncharacterized protein</fullName>
    </submittedName>
</protein>
<evidence type="ECO:0000313" key="2">
    <source>
        <dbReference type="EMBL" id="KAF1915245.1"/>
    </source>
</evidence>
<dbReference type="AlphaFoldDB" id="A0A6A5QI40"/>
<organism evidence="2 3">
    <name type="scientific">Ampelomyces quisqualis</name>
    <name type="common">Powdery mildew agent</name>
    <dbReference type="NCBI Taxonomy" id="50730"/>
    <lineage>
        <taxon>Eukaryota</taxon>
        <taxon>Fungi</taxon>
        <taxon>Dikarya</taxon>
        <taxon>Ascomycota</taxon>
        <taxon>Pezizomycotina</taxon>
        <taxon>Dothideomycetes</taxon>
        <taxon>Pleosporomycetidae</taxon>
        <taxon>Pleosporales</taxon>
        <taxon>Pleosporineae</taxon>
        <taxon>Phaeosphaeriaceae</taxon>
        <taxon>Ampelomyces</taxon>
    </lineage>
</organism>
<sequence length="550" mass="62092">MSQDEQGDTSKRKPQTGNDRRFFQQMQPTFAVTLPRRHTKIEFLDESNPAKDTIIRKKAREWVNQNRDQGRKNRRKQRRTDTEVKEPEPKARDAQNMPLQRRKSEDPVLMLSPLETVGTCQFDPFLTLPIVGAKHEHLLEYFLTGCPGKPPVASGQATSLIPFINTTHDSAVKSRHSIIPFSSANTILGKMAQSEVTWAIFLYSIVCMKEGFSGSSNLAEALAFYNIALKELQLQLNKEMETGVHTDYLLMGLSIIAAIASFTGLFDTAIVHRDALVRILSNRGNGDVLKGLQTAGQWTIKTVQWLEILVAVQLNETPKVPYYHAFQAQPLPELVIEEAARLTSTTLSHLPPLTKPLQNIVLLLHQLAAAYAFLPPGQNTDVYIITPLYDAQYSLLYILDTHKKTHNLSDLEALLAEVFHLYFAVGPRGQPPHVRVLDLVVARLKNALLPFLDDSIRNDVDPSTPPALRHSYKETTNHVIAWSLAIGTLISACHDRPEYRWFRGHVRAHFYATGLSVDKHAFLSMLEIFPTTEGFVWLDMERLWGEVHSI</sequence>
<dbReference type="PANTHER" id="PTHR37540">
    <property type="entry name" value="TRANSCRIPTION FACTOR (ACR-2), PUTATIVE-RELATED-RELATED"/>
    <property type="match status" value="1"/>
</dbReference>
<gene>
    <name evidence="2" type="ORF">BDU57DRAFT_518123</name>
</gene>
<feature type="compositionally biased region" description="Basic and acidic residues" evidence="1">
    <location>
        <begin position="79"/>
        <end position="93"/>
    </location>
</feature>
<dbReference type="OrthoDB" id="3796409at2759"/>
<dbReference type="PANTHER" id="PTHR37540:SF5">
    <property type="entry name" value="TRANSCRIPTION FACTOR DOMAIN-CONTAINING PROTEIN"/>
    <property type="match status" value="1"/>
</dbReference>